<dbReference type="HAMAP" id="MF_01931">
    <property type="entry name" value="PurF"/>
    <property type="match status" value="1"/>
</dbReference>
<dbReference type="Pfam" id="PF00156">
    <property type="entry name" value="Pribosyltran"/>
    <property type="match status" value="1"/>
</dbReference>
<feature type="active site" description="Nucleophile" evidence="9">
    <location>
        <position position="2"/>
    </location>
</feature>
<evidence type="ECO:0000313" key="13">
    <source>
        <dbReference type="EMBL" id="GBG33786.1"/>
    </source>
</evidence>
<feature type="domain" description="Glutamine amidotransferase type-2" evidence="12">
    <location>
        <begin position="2"/>
        <end position="251"/>
    </location>
</feature>
<dbReference type="NCBIfam" id="TIGR01134">
    <property type="entry name" value="purF"/>
    <property type="match status" value="1"/>
</dbReference>
<organism evidence="13 14">
    <name type="scientific">Hondaea fermentalgiana</name>
    <dbReference type="NCBI Taxonomy" id="2315210"/>
    <lineage>
        <taxon>Eukaryota</taxon>
        <taxon>Sar</taxon>
        <taxon>Stramenopiles</taxon>
        <taxon>Bigyra</taxon>
        <taxon>Labyrinthulomycetes</taxon>
        <taxon>Thraustochytrida</taxon>
        <taxon>Thraustochytriidae</taxon>
        <taxon>Hondaea</taxon>
    </lineage>
</organism>
<dbReference type="InterPro" id="IPR017932">
    <property type="entry name" value="GATase_2_dom"/>
</dbReference>
<dbReference type="InParanoid" id="A0A2R5GSC8"/>
<evidence type="ECO:0000256" key="8">
    <source>
        <dbReference type="PIRNR" id="PIRNR000485"/>
    </source>
</evidence>
<evidence type="ECO:0000256" key="3">
    <source>
        <dbReference type="ARBA" id="ARBA00011941"/>
    </source>
</evidence>
<comment type="catalytic activity">
    <reaction evidence="8">
        <text>5-phospho-beta-D-ribosylamine + L-glutamate + diphosphate = 5-phospho-alpha-D-ribose 1-diphosphate + L-glutamine + H2O</text>
        <dbReference type="Rhea" id="RHEA:14905"/>
        <dbReference type="ChEBI" id="CHEBI:15377"/>
        <dbReference type="ChEBI" id="CHEBI:29985"/>
        <dbReference type="ChEBI" id="CHEBI:33019"/>
        <dbReference type="ChEBI" id="CHEBI:58017"/>
        <dbReference type="ChEBI" id="CHEBI:58359"/>
        <dbReference type="ChEBI" id="CHEBI:58681"/>
        <dbReference type="EC" id="2.4.2.14"/>
    </reaction>
</comment>
<evidence type="ECO:0000313" key="14">
    <source>
        <dbReference type="Proteomes" id="UP000241890"/>
    </source>
</evidence>
<evidence type="ECO:0000256" key="1">
    <source>
        <dbReference type="ARBA" id="ARBA00005209"/>
    </source>
</evidence>
<dbReference type="PIRSF" id="PIRSF000485">
    <property type="entry name" value="Amd_phspho_trans"/>
    <property type="match status" value="1"/>
</dbReference>
<dbReference type="InterPro" id="IPR029057">
    <property type="entry name" value="PRTase-like"/>
</dbReference>
<keyword evidence="4 8" id="KW-0328">Glycosyltransferase</keyword>
<keyword evidence="7" id="KW-0315">Glutamine amidotransferase</keyword>
<dbReference type="InterPro" id="IPR000836">
    <property type="entry name" value="PRTase_dom"/>
</dbReference>
<feature type="binding site" evidence="10">
    <location>
        <position position="392"/>
    </location>
    <ligand>
        <name>Mg(2+)</name>
        <dbReference type="ChEBI" id="CHEBI:18420"/>
    </ligand>
</feature>
<proteinExistence type="inferred from homology"/>
<dbReference type="SUPFAM" id="SSF53271">
    <property type="entry name" value="PRTase-like"/>
    <property type="match status" value="1"/>
</dbReference>
<comment type="pathway">
    <text evidence="1 8">Purine metabolism; IMP biosynthesis via de novo pathway; N(1)-(5-phospho-D-ribosyl)glycinamide from 5-phospho-alpha-D-ribose 1-diphosphate: step 1/2.</text>
</comment>
<evidence type="ECO:0000256" key="9">
    <source>
        <dbReference type="PIRSR" id="PIRSR000485-1"/>
    </source>
</evidence>
<dbReference type="InterPro" id="IPR005854">
    <property type="entry name" value="PurF"/>
</dbReference>
<dbReference type="Gene3D" id="3.40.50.2020">
    <property type="match status" value="1"/>
</dbReference>
<dbReference type="OrthoDB" id="191723at2759"/>
<protein>
    <recommendedName>
        <fullName evidence="3 8">Amidophosphoribosyltransferase</fullName>
        <shortName evidence="8">ATase</shortName>
        <ecNumber evidence="3 8">2.4.2.14</ecNumber>
    </recommendedName>
    <alternativeName>
        <fullName evidence="8">Glutamine phosphoribosylpyrophosphate amidotransferase</fullName>
    </alternativeName>
</protein>
<evidence type="ECO:0000256" key="10">
    <source>
        <dbReference type="PIRSR" id="PIRSR000485-2"/>
    </source>
</evidence>
<evidence type="ECO:0000256" key="4">
    <source>
        <dbReference type="ARBA" id="ARBA00022676"/>
    </source>
</evidence>
<dbReference type="PANTHER" id="PTHR11907">
    <property type="entry name" value="AMIDOPHOSPHORIBOSYLTRANSFERASE"/>
    <property type="match status" value="1"/>
</dbReference>
<dbReference type="InterPro" id="IPR029055">
    <property type="entry name" value="Ntn_hydrolases_N"/>
</dbReference>
<feature type="binding site" evidence="10">
    <location>
        <position position="329"/>
    </location>
    <ligand>
        <name>Mg(2+)</name>
        <dbReference type="ChEBI" id="CHEBI:18420"/>
    </ligand>
</feature>
<dbReference type="Proteomes" id="UP000241890">
    <property type="component" value="Unassembled WGS sequence"/>
</dbReference>
<evidence type="ECO:0000256" key="5">
    <source>
        <dbReference type="ARBA" id="ARBA00022679"/>
    </source>
</evidence>
<dbReference type="GO" id="GO:0009113">
    <property type="term" value="P:purine nucleobase biosynthetic process"/>
    <property type="evidence" value="ECO:0007669"/>
    <property type="project" value="InterPro"/>
</dbReference>
<sequence length="529" mass="58820">MCAILALLLADTTSHCRQAIFDGLTVLQHRGQDAAGIVTSRTTEDSTQLNQHKGLGMVRDVFTQGEMLKLEGNCGIGHCRYPTAGRTSSPEEAQPMYNNYPCGLALAHNGNLTNKNQLQDHVRGLHRHLNTQSDSEALLNVFAEELRLQLDSRGGQRTAKIEPEHIFAAVKRTMELCRGGYAVVMLIHDVGVLAFRDPWGIRPIMVGSRKSQTLEGGIDYVFSSESVASDTLGFDMLRDVRPGECMLAVPMKPNQPREDLGLISKQLVGDGNTVVPCLFEYVYFARPDSIMNGVSVYESRLQMGEKLADKIMREHPNEKIDVVIPIPDTSRTSALALAHRMGIPYREGFIKNRYIGRTFIMPEQSQRKKNVRLKLNTVRAEFEGLNVLLVDDSIVRGTTSTQLVSMARDAGANKVFFCSAAPEIRHPNIYGIDLPTASELVAFDRTSDEIAEVLKCDWVLFQDLDDLEEAVRAINPELKTFEGSTFSGSYVTNDVDVNYFSSLAEERNDFAKLTREQSVQSVRSTPSQV</sequence>
<feature type="signal peptide" evidence="11">
    <location>
        <begin position="1"/>
        <end position="16"/>
    </location>
</feature>
<comment type="cofactor">
    <cofactor evidence="10">
        <name>Mg(2+)</name>
        <dbReference type="ChEBI" id="CHEBI:18420"/>
    </cofactor>
    <text evidence="10">Binds 1 Mg(2+) ion per subunit.</text>
</comment>
<keyword evidence="6 8" id="KW-0658">Purine biosynthesis</keyword>
<dbReference type="EMBL" id="BEYU01000170">
    <property type="protein sequence ID" value="GBG33786.1"/>
    <property type="molecule type" value="Genomic_DNA"/>
</dbReference>
<reference evidence="13 14" key="1">
    <citation type="submission" date="2017-12" db="EMBL/GenBank/DDBJ databases">
        <title>Sequencing, de novo assembly and annotation of complete genome of a new Thraustochytrid species, strain FCC1311.</title>
        <authorList>
            <person name="Sedici K."/>
            <person name="Godart F."/>
            <person name="Aiese Cigliano R."/>
            <person name="Sanseverino W."/>
            <person name="Barakat M."/>
            <person name="Ortet P."/>
            <person name="Marechal E."/>
            <person name="Cagnac O."/>
            <person name="Amato A."/>
        </authorList>
    </citation>
    <scope>NUCLEOTIDE SEQUENCE [LARGE SCALE GENOMIC DNA]</scope>
</reference>
<keyword evidence="5 8" id="KW-0808">Transferase</keyword>
<keyword evidence="10" id="KW-0460">Magnesium</keyword>
<keyword evidence="14" id="KW-1185">Reference proteome</keyword>
<evidence type="ECO:0000256" key="11">
    <source>
        <dbReference type="SAM" id="SignalP"/>
    </source>
</evidence>
<comment type="caution">
    <text evidence="13">The sequence shown here is derived from an EMBL/GenBank/DDBJ whole genome shotgun (WGS) entry which is preliminary data.</text>
</comment>
<evidence type="ECO:0000259" key="12">
    <source>
        <dbReference type="PROSITE" id="PS51278"/>
    </source>
</evidence>
<name>A0A2R5GSC8_9STRA</name>
<dbReference type="Pfam" id="PF13522">
    <property type="entry name" value="GATase_6"/>
    <property type="match status" value="1"/>
</dbReference>
<dbReference type="Gene3D" id="3.60.20.10">
    <property type="entry name" value="Glutamine Phosphoribosylpyrophosphate, subunit 1, domain 1"/>
    <property type="match status" value="1"/>
</dbReference>
<dbReference type="PROSITE" id="PS51278">
    <property type="entry name" value="GATASE_TYPE_2"/>
    <property type="match status" value="1"/>
</dbReference>
<comment type="similarity">
    <text evidence="2 8">In the C-terminal section; belongs to the purine/pyrimidine phosphoribosyltransferase family.</text>
</comment>
<dbReference type="GO" id="GO:0046872">
    <property type="term" value="F:metal ion binding"/>
    <property type="evidence" value="ECO:0007669"/>
    <property type="project" value="UniProtKB-KW"/>
</dbReference>
<dbReference type="UniPathway" id="UPA00074">
    <property type="reaction ID" value="UER00124"/>
</dbReference>
<gene>
    <name evidence="13" type="ORF">FCC1311_100092</name>
</gene>
<feature type="binding site" evidence="10">
    <location>
        <position position="391"/>
    </location>
    <ligand>
        <name>Mg(2+)</name>
        <dbReference type="ChEBI" id="CHEBI:18420"/>
    </ligand>
</feature>
<evidence type="ECO:0000256" key="6">
    <source>
        <dbReference type="ARBA" id="ARBA00022755"/>
    </source>
</evidence>
<dbReference type="AlphaFoldDB" id="A0A2R5GSC8"/>
<keyword evidence="11" id="KW-0732">Signal</keyword>
<dbReference type="GO" id="GO:0006189">
    <property type="term" value="P:'de novo' IMP biosynthetic process"/>
    <property type="evidence" value="ECO:0007669"/>
    <property type="project" value="UniProtKB-UniPathway"/>
</dbReference>
<dbReference type="GO" id="GO:0004044">
    <property type="term" value="F:amidophosphoribosyltransferase activity"/>
    <property type="evidence" value="ECO:0007669"/>
    <property type="project" value="UniProtKB-EC"/>
</dbReference>
<dbReference type="EC" id="2.4.2.14" evidence="3 8"/>
<dbReference type="SUPFAM" id="SSF56235">
    <property type="entry name" value="N-terminal nucleophile aminohydrolases (Ntn hydrolases)"/>
    <property type="match status" value="1"/>
</dbReference>
<dbReference type="CDD" id="cd06223">
    <property type="entry name" value="PRTases_typeI"/>
    <property type="match status" value="1"/>
</dbReference>
<evidence type="ECO:0000256" key="7">
    <source>
        <dbReference type="ARBA" id="ARBA00022962"/>
    </source>
</evidence>
<accession>A0A2R5GSC8</accession>
<keyword evidence="10" id="KW-0479">Metal-binding</keyword>
<feature type="chain" id="PRO_5015344656" description="Amidophosphoribosyltransferase" evidence="11">
    <location>
        <begin position="17"/>
        <end position="529"/>
    </location>
</feature>
<evidence type="ECO:0000256" key="2">
    <source>
        <dbReference type="ARBA" id="ARBA00010138"/>
    </source>
</evidence>